<dbReference type="AlphaFoldDB" id="A0A0A9H860"/>
<organism evidence="2">
    <name type="scientific">Arundo donax</name>
    <name type="common">Giant reed</name>
    <name type="synonym">Donax arundinaceus</name>
    <dbReference type="NCBI Taxonomy" id="35708"/>
    <lineage>
        <taxon>Eukaryota</taxon>
        <taxon>Viridiplantae</taxon>
        <taxon>Streptophyta</taxon>
        <taxon>Embryophyta</taxon>
        <taxon>Tracheophyta</taxon>
        <taxon>Spermatophyta</taxon>
        <taxon>Magnoliopsida</taxon>
        <taxon>Liliopsida</taxon>
        <taxon>Poales</taxon>
        <taxon>Poaceae</taxon>
        <taxon>PACMAD clade</taxon>
        <taxon>Arundinoideae</taxon>
        <taxon>Arundineae</taxon>
        <taxon>Arundo</taxon>
    </lineage>
</organism>
<sequence>MCSFSLLSIVVLNFLFRRPHGTWGAALTKSVHDTSRASDLSLYDMKPYMNFTDFKKLVRNIFFSVDEWNNMPEGQLIICRSIHMNMLVFILLHVNSSQ</sequence>
<evidence type="ECO:0000256" key="1">
    <source>
        <dbReference type="SAM" id="SignalP"/>
    </source>
</evidence>
<name>A0A0A9H860_ARUDO</name>
<keyword evidence="1" id="KW-0732">Signal</keyword>
<feature type="signal peptide" evidence="1">
    <location>
        <begin position="1"/>
        <end position="21"/>
    </location>
</feature>
<dbReference type="EMBL" id="GBRH01168833">
    <property type="protein sequence ID" value="JAE29063.1"/>
    <property type="molecule type" value="Transcribed_RNA"/>
</dbReference>
<accession>A0A0A9H860</accession>
<evidence type="ECO:0000313" key="2">
    <source>
        <dbReference type="EMBL" id="JAE29063.1"/>
    </source>
</evidence>
<reference evidence="2" key="2">
    <citation type="journal article" date="2015" name="Data Brief">
        <title>Shoot transcriptome of the giant reed, Arundo donax.</title>
        <authorList>
            <person name="Barrero R.A."/>
            <person name="Guerrero F.D."/>
            <person name="Moolhuijzen P."/>
            <person name="Goolsby J.A."/>
            <person name="Tidwell J."/>
            <person name="Bellgard S.E."/>
            <person name="Bellgard M.I."/>
        </authorList>
    </citation>
    <scope>NUCLEOTIDE SEQUENCE</scope>
    <source>
        <tissue evidence="2">Shoot tissue taken approximately 20 cm above the soil surface</tissue>
    </source>
</reference>
<feature type="chain" id="PRO_5002062910" evidence="1">
    <location>
        <begin position="22"/>
        <end position="98"/>
    </location>
</feature>
<reference evidence="2" key="1">
    <citation type="submission" date="2014-09" db="EMBL/GenBank/DDBJ databases">
        <authorList>
            <person name="Magalhaes I.L.F."/>
            <person name="Oliveira U."/>
            <person name="Santos F.R."/>
            <person name="Vidigal T.H.D.A."/>
            <person name="Brescovit A.D."/>
            <person name="Santos A.J."/>
        </authorList>
    </citation>
    <scope>NUCLEOTIDE SEQUENCE</scope>
    <source>
        <tissue evidence="2">Shoot tissue taken approximately 20 cm above the soil surface</tissue>
    </source>
</reference>
<protein>
    <submittedName>
        <fullName evidence="2">Uncharacterized protein</fullName>
    </submittedName>
</protein>
<proteinExistence type="predicted"/>